<evidence type="ECO:0000259" key="5">
    <source>
        <dbReference type="PROSITE" id="PS50977"/>
    </source>
</evidence>
<keyword evidence="3" id="KW-0804">Transcription</keyword>
<evidence type="ECO:0000256" key="2">
    <source>
        <dbReference type="ARBA" id="ARBA00023125"/>
    </source>
</evidence>
<dbReference type="AlphaFoldDB" id="A0A1H4BV12"/>
<dbReference type="GO" id="GO:0003677">
    <property type="term" value="F:DNA binding"/>
    <property type="evidence" value="ECO:0007669"/>
    <property type="project" value="UniProtKB-UniRule"/>
</dbReference>
<accession>A0A1H4BV12</accession>
<evidence type="ECO:0000313" key="7">
    <source>
        <dbReference type="Proteomes" id="UP000198951"/>
    </source>
</evidence>
<dbReference type="STRING" id="150146.SAMN05443667_10588"/>
<dbReference type="InterPro" id="IPR009057">
    <property type="entry name" value="Homeodomain-like_sf"/>
</dbReference>
<reference evidence="7" key="1">
    <citation type="submission" date="2016-10" db="EMBL/GenBank/DDBJ databases">
        <authorList>
            <person name="Varghese N."/>
            <person name="Submissions S."/>
        </authorList>
    </citation>
    <scope>NUCLEOTIDE SEQUENCE [LARGE SCALE GENOMIC DNA]</scope>
    <source>
        <strain evidence="7">DSM 22376</strain>
    </source>
</reference>
<feature type="domain" description="HTH tetR-type" evidence="5">
    <location>
        <begin position="6"/>
        <end position="66"/>
    </location>
</feature>
<dbReference type="OrthoDB" id="9795242at2"/>
<organism evidence="6 7">
    <name type="scientific">Flavobacterium gillisiae</name>
    <dbReference type="NCBI Taxonomy" id="150146"/>
    <lineage>
        <taxon>Bacteria</taxon>
        <taxon>Pseudomonadati</taxon>
        <taxon>Bacteroidota</taxon>
        <taxon>Flavobacteriia</taxon>
        <taxon>Flavobacteriales</taxon>
        <taxon>Flavobacteriaceae</taxon>
        <taxon>Flavobacterium</taxon>
    </lineage>
</organism>
<keyword evidence="7" id="KW-1185">Reference proteome</keyword>
<dbReference type="Pfam" id="PF00440">
    <property type="entry name" value="TetR_N"/>
    <property type="match status" value="1"/>
</dbReference>
<evidence type="ECO:0000256" key="1">
    <source>
        <dbReference type="ARBA" id="ARBA00023015"/>
    </source>
</evidence>
<keyword evidence="1" id="KW-0805">Transcription regulation</keyword>
<dbReference type="Proteomes" id="UP000198951">
    <property type="component" value="Unassembled WGS sequence"/>
</dbReference>
<dbReference type="SUPFAM" id="SSF46689">
    <property type="entry name" value="Homeodomain-like"/>
    <property type="match status" value="1"/>
</dbReference>
<dbReference type="PROSITE" id="PS50977">
    <property type="entry name" value="HTH_TETR_2"/>
    <property type="match status" value="1"/>
</dbReference>
<evidence type="ECO:0000256" key="4">
    <source>
        <dbReference type="PROSITE-ProRule" id="PRU00335"/>
    </source>
</evidence>
<dbReference type="EMBL" id="FNRD01000005">
    <property type="protein sequence ID" value="SEA51907.1"/>
    <property type="molecule type" value="Genomic_DNA"/>
</dbReference>
<feature type="DNA-binding region" description="H-T-H motif" evidence="4">
    <location>
        <begin position="29"/>
        <end position="48"/>
    </location>
</feature>
<dbReference type="Gene3D" id="1.10.10.60">
    <property type="entry name" value="Homeodomain-like"/>
    <property type="match status" value="1"/>
</dbReference>
<proteinExistence type="predicted"/>
<dbReference type="PANTHER" id="PTHR47506:SF10">
    <property type="entry name" value="TRANSCRIPTIONAL REGULATORY PROTEIN"/>
    <property type="match status" value="1"/>
</dbReference>
<sequence>MPRDKKYNEVEVLERAMDLFWKSGYNSTSLRMLSKEMGINQFSINASFGNKQAVFLESLKMYKTKLHQLLKTFEDSSNGIENIKNFFYAFAAFTNLDNTKRGCLMVNTMSEFGLEMDEQVGSLISNYEQHLRALFKKNLEFASTKDTETIKKQVNYLVLAIGGLGLATKVQEQNVIEDYIEMTFTNI</sequence>
<evidence type="ECO:0000256" key="3">
    <source>
        <dbReference type="ARBA" id="ARBA00023163"/>
    </source>
</evidence>
<dbReference type="SUPFAM" id="SSF48498">
    <property type="entry name" value="Tetracyclin repressor-like, C-terminal domain"/>
    <property type="match status" value="1"/>
</dbReference>
<name>A0A1H4BV12_9FLAO</name>
<dbReference type="Gene3D" id="1.10.357.10">
    <property type="entry name" value="Tetracycline Repressor, domain 2"/>
    <property type="match status" value="1"/>
</dbReference>
<dbReference type="InterPro" id="IPR036271">
    <property type="entry name" value="Tet_transcr_reg_TetR-rel_C_sf"/>
</dbReference>
<protein>
    <submittedName>
        <fullName evidence="6">Transcriptional regulator, TetR family</fullName>
    </submittedName>
</protein>
<gene>
    <name evidence="6" type="ORF">SAMN05443667_10588</name>
</gene>
<keyword evidence="2 4" id="KW-0238">DNA-binding</keyword>
<dbReference type="InterPro" id="IPR001647">
    <property type="entry name" value="HTH_TetR"/>
</dbReference>
<dbReference type="RefSeq" id="WP_091087972.1">
    <property type="nucleotide sequence ID" value="NZ_FNRD01000005.1"/>
</dbReference>
<dbReference type="PANTHER" id="PTHR47506">
    <property type="entry name" value="TRANSCRIPTIONAL REGULATORY PROTEIN"/>
    <property type="match status" value="1"/>
</dbReference>
<evidence type="ECO:0000313" key="6">
    <source>
        <dbReference type="EMBL" id="SEA51907.1"/>
    </source>
</evidence>